<evidence type="ECO:0000256" key="5">
    <source>
        <dbReference type="ARBA" id="ARBA00023136"/>
    </source>
</evidence>
<reference evidence="8" key="1">
    <citation type="submission" date="2023-07" db="EMBL/GenBank/DDBJ databases">
        <authorList>
            <person name="Pelsma A.J. K."/>
        </authorList>
    </citation>
    <scope>NUCLEOTIDE SEQUENCE</scope>
</reference>
<feature type="transmembrane region" description="Helical" evidence="6">
    <location>
        <begin position="75"/>
        <end position="93"/>
    </location>
</feature>
<feature type="domain" description="Cytochrome C biogenesis protein transmembrane" evidence="7">
    <location>
        <begin position="5"/>
        <end position="216"/>
    </location>
</feature>
<name>A0AA48M2A2_9ZZZZ</name>
<gene>
    <name evidence="8" type="ORF">AMST5_01552</name>
</gene>
<dbReference type="GO" id="GO:0017004">
    <property type="term" value="P:cytochrome complex assembly"/>
    <property type="evidence" value="ECO:0007669"/>
    <property type="project" value="InterPro"/>
</dbReference>
<proteinExistence type="inferred from homology"/>
<evidence type="ECO:0000313" key="8">
    <source>
        <dbReference type="EMBL" id="CAJ0863123.1"/>
    </source>
</evidence>
<dbReference type="GO" id="GO:0016020">
    <property type="term" value="C:membrane"/>
    <property type="evidence" value="ECO:0007669"/>
    <property type="project" value="UniProtKB-SubCell"/>
</dbReference>
<feature type="transmembrane region" description="Helical" evidence="6">
    <location>
        <begin position="201"/>
        <end position="218"/>
    </location>
</feature>
<organism evidence="8">
    <name type="scientific">freshwater sediment metagenome</name>
    <dbReference type="NCBI Taxonomy" id="556182"/>
    <lineage>
        <taxon>unclassified sequences</taxon>
        <taxon>metagenomes</taxon>
        <taxon>ecological metagenomes</taxon>
    </lineage>
</organism>
<evidence type="ECO:0000256" key="1">
    <source>
        <dbReference type="ARBA" id="ARBA00004141"/>
    </source>
</evidence>
<dbReference type="PANTHER" id="PTHR31272">
    <property type="entry name" value="CYTOCHROME C-TYPE BIOGENESIS PROTEIN HI_1454-RELATED"/>
    <property type="match status" value="1"/>
</dbReference>
<dbReference type="Pfam" id="PF02683">
    <property type="entry name" value="DsbD_TM"/>
    <property type="match status" value="1"/>
</dbReference>
<protein>
    <recommendedName>
        <fullName evidence="7">Cytochrome C biogenesis protein transmembrane domain-containing protein</fullName>
    </recommendedName>
</protein>
<sequence>MSAATLGLAFLAGLLSALSPCVLPLLPLVLGAAAAEHKWAPALLALGVAISFVVIGLFVATLGFSIGLDGDTFRLVAAALMAALGVILLFPGLQARVAAAGGPISDKLSAAFGAGPASAGLYGQFGVGLLLGAVWSPCVGPTLGAASVLASRGQDLGAVAATMGVFGIGAAVPLLLLGLVSRKAFARWRESLLSAGKRLKQAMGLVFLAIGLLIVSGADKSVETALVSASPEWLTDLTTRF</sequence>
<feature type="transmembrane region" description="Helical" evidence="6">
    <location>
        <begin position="156"/>
        <end position="180"/>
    </location>
</feature>
<evidence type="ECO:0000256" key="2">
    <source>
        <dbReference type="ARBA" id="ARBA00006143"/>
    </source>
</evidence>
<dbReference type="InterPro" id="IPR051790">
    <property type="entry name" value="Cytochrome_c-biogenesis_DsbD"/>
</dbReference>
<evidence type="ECO:0000256" key="4">
    <source>
        <dbReference type="ARBA" id="ARBA00022989"/>
    </source>
</evidence>
<evidence type="ECO:0000256" key="3">
    <source>
        <dbReference type="ARBA" id="ARBA00022692"/>
    </source>
</evidence>
<accession>A0AA48M2A2</accession>
<dbReference type="EMBL" id="OY288114">
    <property type="protein sequence ID" value="CAJ0863123.1"/>
    <property type="molecule type" value="Genomic_DNA"/>
</dbReference>
<keyword evidence="4 6" id="KW-1133">Transmembrane helix</keyword>
<dbReference type="PANTHER" id="PTHR31272:SF9">
    <property type="entry name" value="BLL1027 PROTEIN"/>
    <property type="match status" value="1"/>
</dbReference>
<keyword evidence="3 6" id="KW-0812">Transmembrane</keyword>
<dbReference type="AlphaFoldDB" id="A0AA48M2A2"/>
<evidence type="ECO:0000256" key="6">
    <source>
        <dbReference type="SAM" id="Phobius"/>
    </source>
</evidence>
<evidence type="ECO:0000259" key="7">
    <source>
        <dbReference type="Pfam" id="PF02683"/>
    </source>
</evidence>
<keyword evidence="5 6" id="KW-0472">Membrane</keyword>
<comment type="subcellular location">
    <subcellularLocation>
        <location evidence="1">Membrane</location>
        <topology evidence="1">Multi-pass membrane protein</topology>
    </subcellularLocation>
</comment>
<comment type="similarity">
    <text evidence="2">Belongs to the DsbD family.</text>
</comment>
<feature type="transmembrane region" description="Helical" evidence="6">
    <location>
        <begin position="44"/>
        <end position="68"/>
    </location>
</feature>
<dbReference type="InterPro" id="IPR003834">
    <property type="entry name" value="Cyt_c_assmbl_TM_dom"/>
</dbReference>